<reference evidence="2" key="1">
    <citation type="journal article" date="2023" name="GigaByte">
        <title>Genome assembly of the bearded iris, Iris pallida Lam.</title>
        <authorList>
            <person name="Bruccoleri R.E."/>
            <person name="Oakeley E.J."/>
            <person name="Faust A.M.E."/>
            <person name="Altorfer M."/>
            <person name="Dessus-Babus S."/>
            <person name="Burckhardt D."/>
            <person name="Oertli M."/>
            <person name="Naumann U."/>
            <person name="Petersen F."/>
            <person name="Wong J."/>
        </authorList>
    </citation>
    <scope>NUCLEOTIDE SEQUENCE</scope>
    <source>
        <strain evidence="2">GSM-AAB239-AS_SAM_17_03QT</strain>
    </source>
</reference>
<evidence type="ECO:0000313" key="2">
    <source>
        <dbReference type="EMBL" id="KAJ6791974.1"/>
    </source>
</evidence>
<evidence type="ECO:0000313" key="3">
    <source>
        <dbReference type="Proteomes" id="UP001140949"/>
    </source>
</evidence>
<feature type="region of interest" description="Disordered" evidence="1">
    <location>
        <begin position="1"/>
        <end position="56"/>
    </location>
</feature>
<feature type="compositionally biased region" description="Low complexity" evidence="1">
    <location>
        <begin position="153"/>
        <end position="164"/>
    </location>
</feature>
<proteinExistence type="predicted"/>
<gene>
    <name evidence="2" type="ORF">M6B38_242495</name>
</gene>
<feature type="compositionally biased region" description="Basic residues" evidence="1">
    <location>
        <begin position="8"/>
        <end position="23"/>
    </location>
</feature>
<feature type="region of interest" description="Disordered" evidence="1">
    <location>
        <begin position="147"/>
        <end position="174"/>
    </location>
</feature>
<dbReference type="InterPro" id="IPR008507">
    <property type="entry name" value="DUF789"/>
</dbReference>
<dbReference type="Proteomes" id="UP001140949">
    <property type="component" value="Unassembled WGS sequence"/>
</dbReference>
<accession>A0AAX6DJQ8</accession>
<feature type="compositionally biased region" description="Basic and acidic residues" evidence="1">
    <location>
        <begin position="24"/>
        <end position="36"/>
    </location>
</feature>
<comment type="caution">
    <text evidence="2">The sequence shown here is derived from an EMBL/GenBank/DDBJ whole genome shotgun (WGS) entry which is preliminary data.</text>
</comment>
<protein>
    <submittedName>
        <fullName evidence="2">Uncharacterized protein</fullName>
    </submittedName>
</protein>
<reference evidence="2" key="2">
    <citation type="submission" date="2023-04" db="EMBL/GenBank/DDBJ databases">
        <authorList>
            <person name="Bruccoleri R.E."/>
            <person name="Oakeley E.J."/>
            <person name="Faust A.-M."/>
            <person name="Dessus-Babus S."/>
            <person name="Altorfer M."/>
            <person name="Burckhardt D."/>
            <person name="Oertli M."/>
            <person name="Naumann U."/>
            <person name="Petersen F."/>
            <person name="Wong J."/>
        </authorList>
    </citation>
    <scope>NUCLEOTIDE SEQUENCE</scope>
    <source>
        <strain evidence="2">GSM-AAB239-AS_SAM_17_03QT</strain>
        <tissue evidence="2">Leaf</tissue>
    </source>
</reference>
<dbReference type="PANTHER" id="PTHR31343:SF42">
    <property type="entry name" value="T15D22.8"/>
    <property type="match status" value="1"/>
</dbReference>
<organism evidence="2 3">
    <name type="scientific">Iris pallida</name>
    <name type="common">Sweet iris</name>
    <dbReference type="NCBI Taxonomy" id="29817"/>
    <lineage>
        <taxon>Eukaryota</taxon>
        <taxon>Viridiplantae</taxon>
        <taxon>Streptophyta</taxon>
        <taxon>Embryophyta</taxon>
        <taxon>Tracheophyta</taxon>
        <taxon>Spermatophyta</taxon>
        <taxon>Magnoliopsida</taxon>
        <taxon>Liliopsida</taxon>
        <taxon>Asparagales</taxon>
        <taxon>Iridaceae</taxon>
        <taxon>Iridoideae</taxon>
        <taxon>Irideae</taxon>
        <taxon>Iris</taxon>
    </lineage>
</organism>
<dbReference type="EMBL" id="JANAVB010044216">
    <property type="protein sequence ID" value="KAJ6791974.1"/>
    <property type="molecule type" value="Genomic_DNA"/>
</dbReference>
<name>A0AAX6DJQ8_IRIPA</name>
<dbReference type="AlphaFoldDB" id="A0AAX6DJQ8"/>
<sequence>MLVYNSVKARRAYNHHHRSPLRSRKPDPPPFDDRAGSGHPAAEPASKPASNLGRFLDSTTPSVPAHNLPKMKMRGWRSCDVEYRPYFSLGDLWESFKEWSAYGAGVPLLLDDGSDCVVQYYVPYLSGLQLYGHSCLPALRLGQCGEESDGDSYMDSSSDGSSDSEPVRGLKSKAWSRSRLSTTSMLRMKRLSLSENPAHLQEEFSSDDGEDGNSEGCLLFEYLEQDPPHCREPLADKANFRSCRLLPRTKDP</sequence>
<keyword evidence="3" id="KW-1185">Reference proteome</keyword>
<dbReference type="Pfam" id="PF05623">
    <property type="entry name" value="DUF789"/>
    <property type="match status" value="1"/>
</dbReference>
<evidence type="ECO:0000256" key="1">
    <source>
        <dbReference type="SAM" id="MobiDB-lite"/>
    </source>
</evidence>
<dbReference type="PANTHER" id="PTHR31343">
    <property type="entry name" value="T15D22.8"/>
    <property type="match status" value="1"/>
</dbReference>